<feature type="compositionally biased region" description="Polar residues" evidence="5">
    <location>
        <begin position="279"/>
        <end position="294"/>
    </location>
</feature>
<dbReference type="GO" id="GO:0008270">
    <property type="term" value="F:zinc ion binding"/>
    <property type="evidence" value="ECO:0007669"/>
    <property type="project" value="InterPro"/>
</dbReference>
<keyword evidence="1" id="KW-0805">Transcription regulation</keyword>
<keyword evidence="8" id="KW-1185">Reference proteome</keyword>
<evidence type="ECO:0000256" key="1">
    <source>
        <dbReference type="ARBA" id="ARBA00023015"/>
    </source>
</evidence>
<dbReference type="InterPro" id="IPR036864">
    <property type="entry name" value="Zn2-C6_fun-type_DNA-bd_sf"/>
</dbReference>
<reference evidence="7 8" key="1">
    <citation type="journal article" date="2019" name="Nat. Ecol. Evol.">
        <title>Megaphylogeny resolves global patterns of mushroom evolution.</title>
        <authorList>
            <person name="Varga T."/>
            <person name="Krizsan K."/>
            <person name="Foldi C."/>
            <person name="Dima B."/>
            <person name="Sanchez-Garcia M."/>
            <person name="Sanchez-Ramirez S."/>
            <person name="Szollosi G.J."/>
            <person name="Szarkandi J.G."/>
            <person name="Papp V."/>
            <person name="Albert L."/>
            <person name="Andreopoulos W."/>
            <person name="Angelini C."/>
            <person name="Antonin V."/>
            <person name="Barry K.W."/>
            <person name="Bougher N.L."/>
            <person name="Buchanan P."/>
            <person name="Buyck B."/>
            <person name="Bense V."/>
            <person name="Catcheside P."/>
            <person name="Chovatia M."/>
            <person name="Cooper J."/>
            <person name="Damon W."/>
            <person name="Desjardin D."/>
            <person name="Finy P."/>
            <person name="Geml J."/>
            <person name="Haridas S."/>
            <person name="Hughes K."/>
            <person name="Justo A."/>
            <person name="Karasinski D."/>
            <person name="Kautmanova I."/>
            <person name="Kiss B."/>
            <person name="Kocsube S."/>
            <person name="Kotiranta H."/>
            <person name="LaButti K.M."/>
            <person name="Lechner B.E."/>
            <person name="Liimatainen K."/>
            <person name="Lipzen A."/>
            <person name="Lukacs Z."/>
            <person name="Mihaltcheva S."/>
            <person name="Morgado L.N."/>
            <person name="Niskanen T."/>
            <person name="Noordeloos M.E."/>
            <person name="Ohm R.A."/>
            <person name="Ortiz-Santana B."/>
            <person name="Ovrebo C."/>
            <person name="Racz N."/>
            <person name="Riley R."/>
            <person name="Savchenko A."/>
            <person name="Shiryaev A."/>
            <person name="Soop K."/>
            <person name="Spirin V."/>
            <person name="Szebenyi C."/>
            <person name="Tomsovsky M."/>
            <person name="Tulloss R.E."/>
            <person name="Uehling J."/>
            <person name="Grigoriev I.V."/>
            <person name="Vagvolgyi C."/>
            <person name="Papp T."/>
            <person name="Martin F.M."/>
            <person name="Miettinen O."/>
            <person name="Hibbett D.S."/>
            <person name="Nagy L.G."/>
        </authorList>
    </citation>
    <scope>NUCLEOTIDE SEQUENCE [LARGE SCALE GENOMIC DNA]</scope>
    <source>
        <strain evidence="7 8">CBS 166.37</strain>
    </source>
</reference>
<dbReference type="CDD" id="cd00067">
    <property type="entry name" value="GAL4"/>
    <property type="match status" value="1"/>
</dbReference>
<feature type="compositionally biased region" description="Polar residues" evidence="5">
    <location>
        <begin position="382"/>
        <end position="391"/>
    </location>
</feature>
<dbReference type="AlphaFoldDB" id="A0A5C3M5U6"/>
<feature type="compositionally biased region" description="Basic residues" evidence="5">
    <location>
        <begin position="470"/>
        <end position="485"/>
    </location>
</feature>
<proteinExistence type="predicted"/>
<dbReference type="InterPro" id="IPR051127">
    <property type="entry name" value="Fungal_SecMet_Regulators"/>
</dbReference>
<protein>
    <recommendedName>
        <fullName evidence="6">Zn(2)-C6 fungal-type domain-containing protein</fullName>
    </recommendedName>
</protein>
<feature type="region of interest" description="Disordered" evidence="5">
    <location>
        <begin position="470"/>
        <end position="523"/>
    </location>
</feature>
<organism evidence="7 8">
    <name type="scientific">Crucibulum laeve</name>
    <dbReference type="NCBI Taxonomy" id="68775"/>
    <lineage>
        <taxon>Eukaryota</taxon>
        <taxon>Fungi</taxon>
        <taxon>Dikarya</taxon>
        <taxon>Basidiomycota</taxon>
        <taxon>Agaricomycotina</taxon>
        <taxon>Agaricomycetes</taxon>
        <taxon>Agaricomycetidae</taxon>
        <taxon>Agaricales</taxon>
        <taxon>Agaricineae</taxon>
        <taxon>Nidulariaceae</taxon>
        <taxon>Crucibulum</taxon>
    </lineage>
</organism>
<dbReference type="Gene3D" id="4.10.240.10">
    <property type="entry name" value="Zn(2)-C6 fungal-type DNA-binding domain"/>
    <property type="match status" value="1"/>
</dbReference>
<dbReference type="PROSITE" id="PS00463">
    <property type="entry name" value="ZN2_CY6_FUNGAL_1"/>
    <property type="match status" value="1"/>
</dbReference>
<feature type="region of interest" description="Disordered" evidence="5">
    <location>
        <begin position="315"/>
        <end position="426"/>
    </location>
</feature>
<dbReference type="SUPFAM" id="SSF57701">
    <property type="entry name" value="Zn2/Cys6 DNA-binding domain"/>
    <property type="match status" value="1"/>
</dbReference>
<evidence type="ECO:0000256" key="4">
    <source>
        <dbReference type="ARBA" id="ARBA00023242"/>
    </source>
</evidence>
<dbReference type="Proteomes" id="UP000308652">
    <property type="component" value="Unassembled WGS sequence"/>
</dbReference>
<name>A0A5C3M5U6_9AGAR</name>
<dbReference type="GO" id="GO:0003677">
    <property type="term" value="F:DNA binding"/>
    <property type="evidence" value="ECO:0007669"/>
    <property type="project" value="UniProtKB-KW"/>
</dbReference>
<evidence type="ECO:0000313" key="7">
    <source>
        <dbReference type="EMBL" id="TFK40804.1"/>
    </source>
</evidence>
<evidence type="ECO:0000256" key="2">
    <source>
        <dbReference type="ARBA" id="ARBA00023125"/>
    </source>
</evidence>
<keyword evidence="3" id="KW-0804">Transcription</keyword>
<dbReference type="Pfam" id="PF00172">
    <property type="entry name" value="Zn_clus"/>
    <property type="match status" value="1"/>
</dbReference>
<feature type="compositionally biased region" description="Acidic residues" evidence="5">
    <location>
        <begin position="574"/>
        <end position="583"/>
    </location>
</feature>
<feature type="region of interest" description="Disordered" evidence="5">
    <location>
        <begin position="535"/>
        <end position="590"/>
    </location>
</feature>
<dbReference type="PANTHER" id="PTHR47424">
    <property type="entry name" value="REGULATORY PROTEIN GAL4"/>
    <property type="match status" value="1"/>
</dbReference>
<evidence type="ECO:0000259" key="6">
    <source>
        <dbReference type="PROSITE" id="PS50048"/>
    </source>
</evidence>
<dbReference type="PANTHER" id="PTHR47424:SF3">
    <property type="entry name" value="REGULATORY PROTEIN GAL4"/>
    <property type="match status" value="1"/>
</dbReference>
<dbReference type="PROSITE" id="PS50048">
    <property type="entry name" value="ZN2_CY6_FUNGAL_2"/>
    <property type="match status" value="1"/>
</dbReference>
<keyword evidence="2" id="KW-0238">DNA-binding</keyword>
<evidence type="ECO:0000313" key="8">
    <source>
        <dbReference type="Proteomes" id="UP000308652"/>
    </source>
</evidence>
<feature type="domain" description="Zn(2)-C6 fungal-type" evidence="6">
    <location>
        <begin position="435"/>
        <end position="465"/>
    </location>
</feature>
<keyword evidence="4" id="KW-0539">Nucleus</keyword>
<feature type="region of interest" description="Disordered" evidence="5">
    <location>
        <begin position="63"/>
        <end position="100"/>
    </location>
</feature>
<dbReference type="STRING" id="68775.A0A5C3M5U6"/>
<feature type="compositionally biased region" description="Polar residues" evidence="5">
    <location>
        <begin position="490"/>
        <end position="500"/>
    </location>
</feature>
<feature type="region of interest" description="Disordered" evidence="5">
    <location>
        <begin position="244"/>
        <end position="301"/>
    </location>
</feature>
<dbReference type="SMART" id="SM00066">
    <property type="entry name" value="GAL4"/>
    <property type="match status" value="1"/>
</dbReference>
<sequence>MNFVLHSIDTLFSYWTLLSVFSGLHTSLVISNLRSLVSLNLWICLVAFNPNFDASPVAPSIMDRRDQEQRKSSLPSSLIPHLYTGPLHRQPNDSSTRSTLAPTLPAIAAPEVENIGPPLLEHTYAPPLSPSRRFTALLPLLQQTPIFEQPRAPPRYFNFEHRAAESPARHASMDSPPEVSDAILRLGDLSPIPPSFHDQPYGASLYADPHYHTSRPGMTLPTPGIRDPMLQRATWAEEESVLAHPVPREPFPQLSWGEGEAGPSSLYHPRELDMGRGRQGSSQPAPPQRMTSQPDPFDRGASRFEADEDFYFRGEHEGEHSYPPGDMFPSQAGMYDVPPSRAFHNLPELPPHRPASEDISTYPPGRLDPHLYPPVSRVDALSLSSSAPVSNGGSGHSPQLPAPLSERKKRKRRLTPEEDRIPGRRGHLPRKTAVACNFCRGRKLRCNGAKPACSNCIARKYDCEYVPIQRRRGPGKAPKRSRSKKGSASATGTPDPTASGSRGPEDRRSPSAADYGYEDIAPELRPYTSVMSLERFSFQPPESSPRYPGGIGMTMSTAMTLREQPGTPQSLETSSEDGTDEEDMGKNSVG</sequence>
<evidence type="ECO:0000256" key="5">
    <source>
        <dbReference type="SAM" id="MobiDB-lite"/>
    </source>
</evidence>
<gene>
    <name evidence="7" type="ORF">BDQ12DRAFT_680060</name>
</gene>
<dbReference type="GO" id="GO:0000981">
    <property type="term" value="F:DNA-binding transcription factor activity, RNA polymerase II-specific"/>
    <property type="evidence" value="ECO:0007669"/>
    <property type="project" value="InterPro"/>
</dbReference>
<accession>A0A5C3M5U6</accession>
<dbReference type="EMBL" id="ML213596">
    <property type="protein sequence ID" value="TFK40804.1"/>
    <property type="molecule type" value="Genomic_DNA"/>
</dbReference>
<dbReference type="InterPro" id="IPR001138">
    <property type="entry name" value="Zn2Cys6_DnaBD"/>
</dbReference>
<dbReference type="OrthoDB" id="39175at2759"/>
<evidence type="ECO:0000256" key="3">
    <source>
        <dbReference type="ARBA" id="ARBA00023163"/>
    </source>
</evidence>